<comment type="caution">
    <text evidence="1">The sequence shown here is derived from an EMBL/GenBank/DDBJ whole genome shotgun (WGS) entry which is preliminary data.</text>
</comment>
<evidence type="ECO:0000313" key="2">
    <source>
        <dbReference type="Proteomes" id="UP000004277"/>
    </source>
</evidence>
<accession>A0ACD3SKQ9</accession>
<sequence>MAPQVISLACEMWITREEFLRCLPAAVAHVPFAITSSGAISTGAGAKWRFEMTELPERVITPLMRCPRLYVELTLDGYAPEAADAFMQRFWRYFQRGGG</sequence>
<reference evidence="1" key="1">
    <citation type="submission" date="2019-05" db="EMBL/GenBank/DDBJ databases">
        <title>Revised genome assembly of Burkholderiaceae (previously Ralstonia) sp. PBA.</title>
        <authorList>
            <person name="Gan H.M."/>
        </authorList>
    </citation>
    <scope>NUCLEOTIDE SEQUENCE</scope>
    <source>
        <strain evidence="1">PBA</strain>
    </source>
</reference>
<name>A0ACD3SKQ9_9BURK</name>
<gene>
    <name evidence="1" type="ORF">MW7_016955</name>
</gene>
<dbReference type="EMBL" id="AKCV02000026">
    <property type="protein sequence ID" value="TMS56761.1"/>
    <property type="molecule type" value="Genomic_DNA"/>
</dbReference>
<organism evidence="1 2">
    <name type="scientific">Imbroritus primus</name>
    <dbReference type="NCBI Taxonomy" id="3058603"/>
    <lineage>
        <taxon>Bacteria</taxon>
        <taxon>Pseudomonadati</taxon>
        <taxon>Pseudomonadota</taxon>
        <taxon>Betaproteobacteria</taxon>
        <taxon>Burkholderiales</taxon>
        <taxon>Burkholderiaceae</taxon>
        <taxon>Imbroritus</taxon>
    </lineage>
</organism>
<protein>
    <submittedName>
        <fullName evidence="1">Uncharacterized protein</fullName>
    </submittedName>
</protein>
<proteinExistence type="predicted"/>
<evidence type="ECO:0000313" key="1">
    <source>
        <dbReference type="EMBL" id="TMS56761.1"/>
    </source>
</evidence>
<keyword evidence="2" id="KW-1185">Reference proteome</keyword>
<dbReference type="Proteomes" id="UP000004277">
    <property type="component" value="Unassembled WGS sequence"/>
</dbReference>